<dbReference type="RefSeq" id="WP_014731438.1">
    <property type="nucleotide sequence ID" value="NC_017934.1"/>
</dbReference>
<dbReference type="InterPro" id="IPR015422">
    <property type="entry name" value="PyrdxlP-dep_Trfase_small"/>
</dbReference>
<dbReference type="eggNOG" id="COG0399">
    <property type="taxonomic scope" value="Bacteria"/>
</dbReference>
<keyword evidence="5" id="KW-1185">Reference proteome</keyword>
<dbReference type="PANTHER" id="PTHR30244:SF39">
    <property type="entry name" value="BLR3650 PROTEIN"/>
    <property type="match status" value="1"/>
</dbReference>
<accession>I2F6V1</accession>
<sequence length="387" mass="43590" precursor="true">MFVPLSRPDITEREISAVTELMTGGILSIGPKVTEFERIFAEYIGVEHAVAVNSGTSALHLVIRSLDLKRGQTVITSPFTFVSSANVALYEGAIPIFADIEESTFNVSPETLEEALANYSRDGLDTGAIKLDPFVPDIFMAVDIFGHPLEWDRIEGICNKHGIRIVEDSCEALGSSFMGRKTGSFGLAGTFAFYPNKQITTGEGGMIVTDDSNIAELSKSMRNQGRGVSENWLEHVRLGYNYRMDEMSAALGVEQMKRIDEILEKRQRVADRYERLLSNISGIETPFIANYATSIGWFVYVIKLDEKIDRESFMRYLTENGVQCRDYFRPIHLQPFYMQDFGYREGMFPVTERLAKRTVAIPFFNNLSEEEMQFVSYTIEKAVEIAG</sequence>
<dbReference type="KEGG" id="mpg:Theba_2011"/>
<proteinExistence type="inferred from homology"/>
<dbReference type="PANTHER" id="PTHR30244">
    <property type="entry name" value="TRANSAMINASE"/>
    <property type="match status" value="1"/>
</dbReference>
<keyword evidence="2 3" id="KW-0663">Pyridoxal phosphate</keyword>
<feature type="active site" description="Proton acceptor" evidence="1">
    <location>
        <position position="197"/>
    </location>
</feature>
<feature type="modified residue" description="N6-(pyridoxal phosphate)lysine" evidence="2">
    <location>
        <position position="197"/>
    </location>
</feature>
<comment type="similarity">
    <text evidence="3">Belongs to the DegT/DnrJ/EryC1 family.</text>
</comment>
<name>I2F6V1_9BACT</name>
<dbReference type="PIRSF" id="PIRSF000390">
    <property type="entry name" value="PLP_StrS"/>
    <property type="match status" value="1"/>
</dbReference>
<dbReference type="GO" id="GO:0030170">
    <property type="term" value="F:pyridoxal phosphate binding"/>
    <property type="evidence" value="ECO:0007669"/>
    <property type="project" value="TreeGrafter"/>
</dbReference>
<dbReference type="SUPFAM" id="SSF53383">
    <property type="entry name" value="PLP-dependent transferases"/>
    <property type="match status" value="1"/>
</dbReference>
<dbReference type="InterPro" id="IPR015424">
    <property type="entry name" value="PyrdxlP-dep_Trfase"/>
</dbReference>
<dbReference type="Proteomes" id="UP000002881">
    <property type="component" value="Chromosome"/>
</dbReference>
<evidence type="ECO:0000256" key="1">
    <source>
        <dbReference type="PIRSR" id="PIRSR000390-1"/>
    </source>
</evidence>
<dbReference type="CDD" id="cd00616">
    <property type="entry name" value="AHBA_syn"/>
    <property type="match status" value="1"/>
</dbReference>
<dbReference type="AlphaFoldDB" id="I2F6V1"/>
<dbReference type="InterPro" id="IPR015421">
    <property type="entry name" value="PyrdxlP-dep_Trfase_major"/>
</dbReference>
<evidence type="ECO:0000313" key="5">
    <source>
        <dbReference type="Proteomes" id="UP000002881"/>
    </source>
</evidence>
<dbReference type="HOGENOM" id="CLU_033332_7_2_0"/>
<evidence type="ECO:0000313" key="4">
    <source>
        <dbReference type="EMBL" id="AFK07654.1"/>
    </source>
</evidence>
<dbReference type="EMBL" id="CP003532">
    <property type="protein sequence ID" value="AFK07654.1"/>
    <property type="molecule type" value="Genomic_DNA"/>
</dbReference>
<dbReference type="Pfam" id="PF01041">
    <property type="entry name" value="DegT_DnrJ_EryC1"/>
    <property type="match status" value="1"/>
</dbReference>
<evidence type="ECO:0000256" key="2">
    <source>
        <dbReference type="PIRSR" id="PIRSR000390-2"/>
    </source>
</evidence>
<dbReference type="GeneID" id="87107770"/>
<dbReference type="GO" id="GO:0008483">
    <property type="term" value="F:transaminase activity"/>
    <property type="evidence" value="ECO:0007669"/>
    <property type="project" value="TreeGrafter"/>
</dbReference>
<dbReference type="Gene3D" id="3.90.1150.10">
    <property type="entry name" value="Aspartate Aminotransferase, domain 1"/>
    <property type="match status" value="1"/>
</dbReference>
<dbReference type="InterPro" id="IPR000653">
    <property type="entry name" value="DegT/StrS_aminotransferase"/>
</dbReference>
<evidence type="ECO:0000256" key="3">
    <source>
        <dbReference type="RuleBase" id="RU004508"/>
    </source>
</evidence>
<dbReference type="Gene3D" id="3.40.640.10">
    <property type="entry name" value="Type I PLP-dependent aspartate aminotransferase-like (Major domain)"/>
    <property type="match status" value="1"/>
</dbReference>
<organism evidence="4 5">
    <name type="scientific">Mesotoga prima MesG1.Ag.4.2</name>
    <dbReference type="NCBI Taxonomy" id="660470"/>
    <lineage>
        <taxon>Bacteria</taxon>
        <taxon>Thermotogati</taxon>
        <taxon>Thermotogota</taxon>
        <taxon>Thermotogae</taxon>
        <taxon>Kosmotogales</taxon>
        <taxon>Kosmotogaceae</taxon>
        <taxon>Mesotoga</taxon>
    </lineage>
</organism>
<dbReference type="STRING" id="660470.Theba_2011"/>
<dbReference type="GO" id="GO:0000271">
    <property type="term" value="P:polysaccharide biosynthetic process"/>
    <property type="evidence" value="ECO:0007669"/>
    <property type="project" value="TreeGrafter"/>
</dbReference>
<protein>
    <submittedName>
        <fullName evidence="4">Putative PLP-dependent enzyme possibly involved in cell wall biogenesis</fullName>
    </submittedName>
</protein>
<reference evidence="4 5" key="1">
    <citation type="journal article" date="2012" name="Genome Biol. Evol.">
        <title>Genome Sequence of the Mesophilic Thermotogales Bacterium Mesotoga prima MesG1.Ag.4.2 Reveals the Largest Thermotogales Genome To Date.</title>
        <authorList>
            <person name="Zhaxybayeva O."/>
            <person name="Swithers K.S."/>
            <person name="Foght J."/>
            <person name="Green A.G."/>
            <person name="Bruce D."/>
            <person name="Detter C."/>
            <person name="Han S."/>
            <person name="Teshima H."/>
            <person name="Han J."/>
            <person name="Woyke T."/>
            <person name="Pitluck S."/>
            <person name="Nolan M."/>
            <person name="Ivanova N."/>
            <person name="Pati A."/>
            <person name="Land M.L."/>
            <person name="Dlutek M."/>
            <person name="Doolittle W.F."/>
            <person name="Noll K.M."/>
            <person name="Nesbo C.L."/>
        </authorList>
    </citation>
    <scope>NUCLEOTIDE SEQUENCE [LARGE SCALE GENOMIC DNA]</scope>
    <source>
        <strain evidence="5">mesG1.Ag.4.2</strain>
    </source>
</reference>
<gene>
    <name evidence="4" type="ORF">Theba_2011</name>
</gene>